<dbReference type="PROSITE" id="PS50096">
    <property type="entry name" value="IQ"/>
    <property type="match status" value="1"/>
</dbReference>
<proteinExistence type="predicted"/>
<sequence length="119" mass="13496">MIHAVRSEQLNSATSVVQKWIRGNLQRKVADASRVRRSGRFRKPTLRMQEEAAILIQAAWRMHAELSSFHSRLARADKQVPWVQEEGWAKARKQFWAAVAASPFANGAEKGAAMPKSDW</sequence>
<dbReference type="AlphaFoldDB" id="A0A7S3B630"/>
<dbReference type="Gene3D" id="1.20.5.190">
    <property type="match status" value="1"/>
</dbReference>
<name>A0A7S3B630_9EUKA</name>
<accession>A0A7S3B630</accession>
<dbReference type="EMBL" id="HBHX01046253">
    <property type="protein sequence ID" value="CAE0125489.1"/>
    <property type="molecule type" value="Transcribed_RNA"/>
</dbReference>
<dbReference type="SMART" id="SM00015">
    <property type="entry name" value="IQ"/>
    <property type="match status" value="2"/>
</dbReference>
<dbReference type="Pfam" id="PF00612">
    <property type="entry name" value="IQ"/>
    <property type="match status" value="2"/>
</dbReference>
<evidence type="ECO:0008006" key="2">
    <source>
        <dbReference type="Google" id="ProtNLM"/>
    </source>
</evidence>
<gene>
    <name evidence="1" type="ORF">HERI1096_LOCUS25595</name>
</gene>
<evidence type="ECO:0000313" key="1">
    <source>
        <dbReference type="EMBL" id="CAE0125489.1"/>
    </source>
</evidence>
<organism evidence="1">
    <name type="scientific">Haptolina ericina</name>
    <dbReference type="NCBI Taxonomy" id="156174"/>
    <lineage>
        <taxon>Eukaryota</taxon>
        <taxon>Haptista</taxon>
        <taxon>Haptophyta</taxon>
        <taxon>Prymnesiophyceae</taxon>
        <taxon>Prymnesiales</taxon>
        <taxon>Prymnesiaceae</taxon>
        <taxon>Haptolina</taxon>
    </lineage>
</organism>
<protein>
    <recommendedName>
        <fullName evidence="2">Calmodulin-binding domain-containing protein</fullName>
    </recommendedName>
</protein>
<reference evidence="1" key="1">
    <citation type="submission" date="2021-01" db="EMBL/GenBank/DDBJ databases">
        <authorList>
            <person name="Corre E."/>
            <person name="Pelletier E."/>
            <person name="Niang G."/>
            <person name="Scheremetjew M."/>
            <person name="Finn R."/>
            <person name="Kale V."/>
            <person name="Holt S."/>
            <person name="Cochrane G."/>
            <person name="Meng A."/>
            <person name="Brown T."/>
            <person name="Cohen L."/>
        </authorList>
    </citation>
    <scope>NUCLEOTIDE SEQUENCE</scope>
    <source>
        <strain evidence="1">CCMP281</strain>
    </source>
</reference>
<dbReference type="InterPro" id="IPR000048">
    <property type="entry name" value="IQ_motif_EF-hand-BS"/>
</dbReference>